<dbReference type="PANTHER" id="PTHR43798">
    <property type="entry name" value="MONOACYLGLYCEROL LIPASE"/>
    <property type="match status" value="1"/>
</dbReference>
<keyword evidence="3" id="KW-1185">Reference proteome</keyword>
<gene>
    <name evidence="2" type="ORF">CLV44_11021</name>
</gene>
<dbReference type="Gene3D" id="3.40.50.1820">
    <property type="entry name" value="alpha/beta hydrolase"/>
    <property type="match status" value="1"/>
</dbReference>
<dbReference type="PRINTS" id="PR00111">
    <property type="entry name" value="ABHYDROLASE"/>
</dbReference>
<evidence type="ECO:0000259" key="1">
    <source>
        <dbReference type="Pfam" id="PF12146"/>
    </source>
</evidence>
<dbReference type="Proteomes" id="UP000242133">
    <property type="component" value="Unassembled WGS sequence"/>
</dbReference>
<dbReference type="Pfam" id="PF12146">
    <property type="entry name" value="Hydrolase_4"/>
    <property type="match status" value="1"/>
</dbReference>
<protein>
    <submittedName>
        <fullName evidence="2">Pimeloyl-ACP methyl ester carboxylesterase</fullName>
    </submittedName>
</protein>
<dbReference type="RefSeq" id="WP_106591628.1">
    <property type="nucleotide sequence ID" value="NZ_PYGI01000010.1"/>
</dbReference>
<evidence type="ECO:0000313" key="3">
    <source>
        <dbReference type="Proteomes" id="UP000242133"/>
    </source>
</evidence>
<comment type="caution">
    <text evidence="2">The sequence shown here is derived from an EMBL/GenBank/DDBJ whole genome shotgun (WGS) entry which is preliminary data.</text>
</comment>
<dbReference type="OrthoDB" id="5297561at2"/>
<dbReference type="InterPro" id="IPR029058">
    <property type="entry name" value="AB_hydrolase_fold"/>
</dbReference>
<sequence>MSRKRDDNIEIELKRLTLRRQLGIESQLQQRQCISVGELPLHTEYYHHGAEAPLLLFLPGIGTYCELYAELLAGFCAQGFNVVGVDLRGHGYSGGTRGLYTVKQAVADSMQVIDHYRQTIDGPVYLYGYSIGALLAVAIAEQDERVDAVVCGTLLVPEIAPDMLHHLGWSWIWSSALLMPGMHMPMKNFIDYDRLLAGHPAGDEINSDPRIVFDYPLQTLSSLFTHRLGVLRQAYDFRSLIIHGEQDEVLPLSYSRRVQEALVHPFALQPVPGEGHMLPWDNPDLLVQQISAWLQDTVTGV</sequence>
<dbReference type="InterPro" id="IPR050266">
    <property type="entry name" value="AB_hydrolase_sf"/>
</dbReference>
<evidence type="ECO:0000313" key="2">
    <source>
        <dbReference type="EMBL" id="PSL13840.1"/>
    </source>
</evidence>
<dbReference type="EMBL" id="PYGI01000010">
    <property type="protein sequence ID" value="PSL13840.1"/>
    <property type="molecule type" value="Genomic_DNA"/>
</dbReference>
<name>A0A2P8EWI3_9GAMM</name>
<feature type="domain" description="Serine aminopeptidase S33" evidence="1">
    <location>
        <begin position="54"/>
        <end position="277"/>
    </location>
</feature>
<accession>A0A2P8EWI3</accession>
<organism evidence="2 3">
    <name type="scientific">Marinobacterium halophilum</name>
    <dbReference type="NCBI Taxonomy" id="267374"/>
    <lineage>
        <taxon>Bacteria</taxon>
        <taxon>Pseudomonadati</taxon>
        <taxon>Pseudomonadota</taxon>
        <taxon>Gammaproteobacteria</taxon>
        <taxon>Oceanospirillales</taxon>
        <taxon>Oceanospirillaceae</taxon>
        <taxon>Marinobacterium</taxon>
    </lineage>
</organism>
<proteinExistence type="predicted"/>
<dbReference type="AlphaFoldDB" id="A0A2P8EWI3"/>
<dbReference type="InterPro" id="IPR022742">
    <property type="entry name" value="Hydrolase_4"/>
</dbReference>
<reference evidence="2 3" key="1">
    <citation type="submission" date="2018-03" db="EMBL/GenBank/DDBJ databases">
        <title>Genomic Encyclopedia of Archaeal and Bacterial Type Strains, Phase II (KMG-II): from individual species to whole genera.</title>
        <authorList>
            <person name="Goeker M."/>
        </authorList>
    </citation>
    <scope>NUCLEOTIDE SEQUENCE [LARGE SCALE GENOMIC DNA]</scope>
    <source>
        <strain evidence="2 3">DSM 17586</strain>
    </source>
</reference>
<dbReference type="InterPro" id="IPR000073">
    <property type="entry name" value="AB_hydrolase_1"/>
</dbReference>
<dbReference type="SUPFAM" id="SSF53474">
    <property type="entry name" value="alpha/beta-Hydrolases"/>
    <property type="match status" value="1"/>
</dbReference>